<keyword evidence="3" id="KW-1185">Reference proteome</keyword>
<dbReference type="AlphaFoldDB" id="A0A1V6T4B8"/>
<accession>A0A1V6T4B8</accession>
<sequence>MDRHLANDPKGRDEVQVGDQETQKNRQGFEPDIHLEPRDTALRELRELLADSDVEDEGDWERDVALYGVYHSYCVVTHLFIEDEEALDGGGLLHLFLDDCGNVVRQWRTENDGGDDNYDGAWKSGMLKEAFTERGKWVLIIVPEE</sequence>
<evidence type="ECO:0000313" key="3">
    <source>
        <dbReference type="Proteomes" id="UP000191342"/>
    </source>
</evidence>
<dbReference type="Proteomes" id="UP000191342">
    <property type="component" value="Unassembled WGS sequence"/>
</dbReference>
<dbReference type="STRING" id="254877.A0A1V6T4B8"/>
<organism evidence="2 3">
    <name type="scientific">Penicillium flavigenum</name>
    <dbReference type="NCBI Taxonomy" id="254877"/>
    <lineage>
        <taxon>Eukaryota</taxon>
        <taxon>Fungi</taxon>
        <taxon>Dikarya</taxon>
        <taxon>Ascomycota</taxon>
        <taxon>Pezizomycotina</taxon>
        <taxon>Eurotiomycetes</taxon>
        <taxon>Eurotiomycetidae</taxon>
        <taxon>Eurotiales</taxon>
        <taxon>Aspergillaceae</taxon>
        <taxon>Penicillium</taxon>
    </lineage>
</organism>
<proteinExistence type="predicted"/>
<name>A0A1V6T4B8_9EURO</name>
<feature type="region of interest" description="Disordered" evidence="1">
    <location>
        <begin position="1"/>
        <end position="33"/>
    </location>
</feature>
<reference evidence="3" key="1">
    <citation type="journal article" date="2017" name="Nat. Microbiol.">
        <title>Global analysis of biosynthetic gene clusters reveals vast potential of secondary metabolite production in Penicillium species.</title>
        <authorList>
            <person name="Nielsen J.C."/>
            <person name="Grijseels S."/>
            <person name="Prigent S."/>
            <person name="Ji B."/>
            <person name="Dainat J."/>
            <person name="Nielsen K.F."/>
            <person name="Frisvad J.C."/>
            <person name="Workman M."/>
            <person name="Nielsen J."/>
        </authorList>
    </citation>
    <scope>NUCLEOTIDE SEQUENCE [LARGE SCALE GENOMIC DNA]</scope>
    <source>
        <strain evidence="3">IBT 14082</strain>
    </source>
</reference>
<dbReference type="OrthoDB" id="4364812at2759"/>
<gene>
    <name evidence="2" type="ORF">PENFLA_c015G03253</name>
</gene>
<protein>
    <submittedName>
        <fullName evidence="2">Uncharacterized protein</fullName>
    </submittedName>
</protein>
<dbReference type="EMBL" id="MLQL01000015">
    <property type="protein sequence ID" value="OQE20991.1"/>
    <property type="molecule type" value="Genomic_DNA"/>
</dbReference>
<evidence type="ECO:0000256" key="1">
    <source>
        <dbReference type="SAM" id="MobiDB-lite"/>
    </source>
</evidence>
<evidence type="ECO:0000313" key="2">
    <source>
        <dbReference type="EMBL" id="OQE20991.1"/>
    </source>
</evidence>
<comment type="caution">
    <text evidence="2">The sequence shown here is derived from an EMBL/GenBank/DDBJ whole genome shotgun (WGS) entry which is preliminary data.</text>
</comment>